<dbReference type="UniPathway" id="UPA00086"/>
<name>A0A226EEI1_FOLCA</name>
<dbReference type="InterPro" id="IPR006168">
    <property type="entry name" value="G3P_DH_NAD-dep"/>
</dbReference>
<dbReference type="InterPro" id="IPR008927">
    <property type="entry name" value="6-PGluconate_DH-like_C_sf"/>
</dbReference>
<feature type="region of interest" description="Disordered" evidence="8">
    <location>
        <begin position="53"/>
        <end position="75"/>
    </location>
</feature>
<comment type="caution">
    <text evidence="10">The sequence shown here is derived from an EMBL/GenBank/DDBJ whole genome shotgun (WGS) entry which is preliminary data.</text>
</comment>
<dbReference type="GO" id="GO:0141152">
    <property type="term" value="F:glycerol-3-phosphate dehydrogenase (NAD+) activity"/>
    <property type="evidence" value="ECO:0007669"/>
    <property type="project" value="UniProtKB-UniRule"/>
</dbReference>
<comment type="catalytic activity">
    <reaction evidence="7">
        <text>sn-glycerol 3-phosphate + NAD(+) = dihydroxyacetone phosphate + NADH + H(+)</text>
        <dbReference type="Rhea" id="RHEA:11092"/>
        <dbReference type="ChEBI" id="CHEBI:15378"/>
        <dbReference type="ChEBI" id="CHEBI:57540"/>
        <dbReference type="ChEBI" id="CHEBI:57597"/>
        <dbReference type="ChEBI" id="CHEBI:57642"/>
        <dbReference type="ChEBI" id="CHEBI:57945"/>
        <dbReference type="EC" id="1.1.1.8"/>
    </reaction>
</comment>
<dbReference type="InterPro" id="IPR013328">
    <property type="entry name" value="6PGD_dom2"/>
</dbReference>
<dbReference type="GO" id="GO:0005975">
    <property type="term" value="P:carbohydrate metabolic process"/>
    <property type="evidence" value="ECO:0007669"/>
    <property type="project" value="InterPro"/>
</dbReference>
<dbReference type="OrthoDB" id="10263760at2759"/>
<reference evidence="10 11" key="1">
    <citation type="submission" date="2015-12" db="EMBL/GenBank/DDBJ databases">
        <title>The genome of Folsomia candida.</title>
        <authorList>
            <person name="Faddeeva A."/>
            <person name="Derks M.F."/>
            <person name="Anvar Y."/>
            <person name="Smit S."/>
            <person name="Van Straalen N."/>
            <person name="Roelofs D."/>
        </authorList>
    </citation>
    <scope>NUCLEOTIDE SEQUENCE [LARGE SCALE GENOMIC DNA]</scope>
    <source>
        <strain evidence="10 11">VU population</strain>
        <tissue evidence="10">Whole body</tissue>
    </source>
</reference>
<evidence type="ECO:0000256" key="2">
    <source>
        <dbReference type="ARBA" id="ARBA00005192"/>
    </source>
</evidence>
<evidence type="ECO:0000256" key="6">
    <source>
        <dbReference type="ARBA" id="ARBA00023027"/>
    </source>
</evidence>
<dbReference type="AlphaFoldDB" id="A0A226EEI1"/>
<comment type="pathway">
    <text evidence="1">Lipid metabolism.</text>
</comment>
<dbReference type="InterPro" id="IPR036291">
    <property type="entry name" value="NAD(P)-bd_dom_sf"/>
</dbReference>
<dbReference type="GO" id="GO:0006650">
    <property type="term" value="P:glycerophospholipid metabolic process"/>
    <property type="evidence" value="ECO:0007669"/>
    <property type="project" value="UniProtKB-UniPathway"/>
</dbReference>
<dbReference type="GO" id="GO:0046168">
    <property type="term" value="P:glycerol-3-phosphate catabolic process"/>
    <property type="evidence" value="ECO:0007669"/>
    <property type="project" value="UniProtKB-UniRule"/>
</dbReference>
<evidence type="ECO:0000256" key="5">
    <source>
        <dbReference type="ARBA" id="ARBA00023002"/>
    </source>
</evidence>
<dbReference type="InterPro" id="IPR006109">
    <property type="entry name" value="G3P_DH_NAD-dep_C"/>
</dbReference>
<keyword evidence="5" id="KW-0560">Oxidoreductase</keyword>
<dbReference type="Proteomes" id="UP000198287">
    <property type="component" value="Unassembled WGS sequence"/>
</dbReference>
<dbReference type="FunFam" id="1.10.1040.10:FF:000004">
    <property type="entry name" value="Glycerol-3-phosphate dehydrogenase [NAD(+)]"/>
    <property type="match status" value="1"/>
</dbReference>
<feature type="domain" description="Glycerol-3-phosphate dehydrogenase NAD-dependent C-terminal" evidence="9">
    <location>
        <begin position="322"/>
        <end position="466"/>
    </location>
</feature>
<dbReference type="Gene3D" id="1.10.1040.10">
    <property type="entry name" value="N-(1-d-carboxylethyl)-l-norvaline Dehydrogenase, domain 2"/>
    <property type="match status" value="1"/>
</dbReference>
<evidence type="ECO:0000256" key="1">
    <source>
        <dbReference type="ARBA" id="ARBA00005189"/>
    </source>
</evidence>
<keyword evidence="11" id="KW-1185">Reference proteome</keyword>
<feature type="compositionally biased region" description="Low complexity" evidence="8">
    <location>
        <begin position="59"/>
        <end position="75"/>
    </location>
</feature>
<comment type="pathway">
    <text evidence="2">Phospholipid metabolism; alpha-glycerophosphate cycle.</text>
</comment>
<dbReference type="SUPFAM" id="SSF48179">
    <property type="entry name" value="6-phosphogluconate dehydrogenase C-terminal domain-like"/>
    <property type="match status" value="1"/>
</dbReference>
<evidence type="ECO:0000256" key="4">
    <source>
        <dbReference type="ARBA" id="ARBA00013218"/>
    </source>
</evidence>
<evidence type="ECO:0000256" key="3">
    <source>
        <dbReference type="ARBA" id="ARBA00011009"/>
    </source>
</evidence>
<organism evidence="10 11">
    <name type="scientific">Folsomia candida</name>
    <name type="common">Springtail</name>
    <dbReference type="NCBI Taxonomy" id="158441"/>
    <lineage>
        <taxon>Eukaryota</taxon>
        <taxon>Metazoa</taxon>
        <taxon>Ecdysozoa</taxon>
        <taxon>Arthropoda</taxon>
        <taxon>Hexapoda</taxon>
        <taxon>Collembola</taxon>
        <taxon>Entomobryomorpha</taxon>
        <taxon>Isotomoidea</taxon>
        <taxon>Isotomidae</taxon>
        <taxon>Proisotominae</taxon>
        <taxon>Folsomia</taxon>
    </lineage>
</organism>
<dbReference type="EMBL" id="LNIX01000004">
    <property type="protein sequence ID" value="OXA55484.1"/>
    <property type="molecule type" value="Genomic_DNA"/>
</dbReference>
<evidence type="ECO:0000256" key="8">
    <source>
        <dbReference type="SAM" id="MobiDB-lite"/>
    </source>
</evidence>
<dbReference type="PANTHER" id="PTHR11728:SF8">
    <property type="entry name" value="GLYCEROL-3-PHOSPHATE DEHYDROGENASE [NAD(+)]-RELATED"/>
    <property type="match status" value="1"/>
</dbReference>
<evidence type="ECO:0000313" key="11">
    <source>
        <dbReference type="Proteomes" id="UP000198287"/>
    </source>
</evidence>
<dbReference type="EC" id="1.1.1.8" evidence="4"/>
<sequence length="492" mass="53922">MLTRIRTLIFPLLNRSRTFNAIRGINSVRTTSSCISSYNNTKTALFLTSSIKSGGKACSNRNRASSSSGRNNNNNTSFNIRSSGFIRLTSCIPAVLKSLSGQKPVSISRLFPSLTGFSSSSPANFDQLGFQSSRQYKSSQGISRKSGRISEMAEKKRVCIIGSGNWGSAISKVIGFNTIKYADVFEPIVKMYVFEEIHDNRKLTEWINVHHENAKYLPGHKLPENIVAVPDVLETAKDADILIFVLPHQFIKKTCAPLVGKMRPGAFGLSLIKGFDVAPEGGIELISHIITRFLDIPCNVLMGANLAPEIAAEKFSETTIDDKDTVEMCGALKNIVACAAGFIDGLGMGDNTKAAVIRLGLMEMVRFAQEFYAHSAQLATFLESCGVADLITTCYGGRNRKVSEAFVKTGKSMTELEAEMLNGQRLQGPMTAHEVNTMLKIKGLEEKYPLFTAVHRICVGEIAAPALIDCIRNHPEHLKWEERLGQGLTSKK</sequence>
<dbReference type="GO" id="GO:0051287">
    <property type="term" value="F:NAD binding"/>
    <property type="evidence" value="ECO:0007669"/>
    <property type="project" value="UniProtKB-UniRule"/>
</dbReference>
<dbReference type="SUPFAM" id="SSF51735">
    <property type="entry name" value="NAD(P)-binding Rossmann-fold domains"/>
    <property type="match status" value="1"/>
</dbReference>
<protein>
    <recommendedName>
        <fullName evidence="4">glycerol-3-phosphate dehydrogenase (NAD(+))</fullName>
        <ecNumber evidence="4">1.1.1.8</ecNumber>
    </recommendedName>
</protein>
<dbReference type="OMA" id="YDTPPMD"/>
<evidence type="ECO:0000313" key="10">
    <source>
        <dbReference type="EMBL" id="OXA55484.1"/>
    </source>
</evidence>
<dbReference type="STRING" id="158441.A0A226EEI1"/>
<dbReference type="PROSITE" id="PS00957">
    <property type="entry name" value="NAD_G3PDH"/>
    <property type="match status" value="1"/>
</dbReference>
<proteinExistence type="inferred from homology"/>
<dbReference type="GO" id="GO:0005829">
    <property type="term" value="C:cytosol"/>
    <property type="evidence" value="ECO:0007669"/>
    <property type="project" value="TreeGrafter"/>
</dbReference>
<keyword evidence="6" id="KW-0520">NAD</keyword>
<evidence type="ECO:0000259" key="9">
    <source>
        <dbReference type="Pfam" id="PF07479"/>
    </source>
</evidence>
<gene>
    <name evidence="10" type="ORF">Fcan01_08757</name>
</gene>
<dbReference type="PRINTS" id="PR00077">
    <property type="entry name" value="GPDHDRGNASE"/>
</dbReference>
<accession>A0A226EEI1</accession>
<dbReference type="Gene3D" id="3.40.50.720">
    <property type="entry name" value="NAD(P)-binding Rossmann-like Domain"/>
    <property type="match status" value="1"/>
</dbReference>
<evidence type="ECO:0000256" key="7">
    <source>
        <dbReference type="ARBA" id="ARBA00048683"/>
    </source>
</evidence>
<comment type="similarity">
    <text evidence="3">Belongs to the NAD-dependent glycerol-3-phosphate dehydrogenase family.</text>
</comment>
<dbReference type="PANTHER" id="PTHR11728">
    <property type="entry name" value="GLYCEROL-3-PHOSPHATE DEHYDROGENASE"/>
    <property type="match status" value="1"/>
</dbReference>
<dbReference type="Pfam" id="PF07479">
    <property type="entry name" value="NAD_Gly3P_dh_C"/>
    <property type="match status" value="1"/>
</dbReference>